<dbReference type="RefSeq" id="XP_001222331.1">
    <property type="nucleotide sequence ID" value="XM_001222330.1"/>
</dbReference>
<accession>Q2H529</accession>
<dbReference type="HOGENOM" id="CLU_1626827_0_0_1"/>
<organism evidence="2 3">
    <name type="scientific">Chaetomium globosum (strain ATCC 6205 / CBS 148.51 / DSM 1962 / NBRC 6347 / NRRL 1970)</name>
    <name type="common">Soil fungus</name>
    <dbReference type="NCBI Taxonomy" id="306901"/>
    <lineage>
        <taxon>Eukaryota</taxon>
        <taxon>Fungi</taxon>
        <taxon>Dikarya</taxon>
        <taxon>Ascomycota</taxon>
        <taxon>Pezizomycotina</taxon>
        <taxon>Sordariomycetes</taxon>
        <taxon>Sordariomycetidae</taxon>
        <taxon>Sordariales</taxon>
        <taxon>Chaetomiaceae</taxon>
        <taxon>Chaetomium</taxon>
    </lineage>
</organism>
<proteinExistence type="predicted"/>
<protein>
    <submittedName>
        <fullName evidence="2">Uncharacterized protein</fullName>
    </submittedName>
</protein>
<feature type="chain" id="PRO_5004209282" evidence="1">
    <location>
        <begin position="31"/>
        <end position="163"/>
    </location>
</feature>
<evidence type="ECO:0000256" key="1">
    <source>
        <dbReference type="SAM" id="SignalP"/>
    </source>
</evidence>
<evidence type="ECO:0000313" key="2">
    <source>
        <dbReference type="EMBL" id="EAQ89617.1"/>
    </source>
</evidence>
<keyword evidence="3" id="KW-1185">Reference proteome</keyword>
<evidence type="ECO:0000313" key="3">
    <source>
        <dbReference type="Proteomes" id="UP000001056"/>
    </source>
</evidence>
<keyword evidence="1" id="KW-0732">Signal</keyword>
<dbReference type="OrthoDB" id="10461757at2759"/>
<dbReference type="Proteomes" id="UP000001056">
    <property type="component" value="Unassembled WGS sequence"/>
</dbReference>
<dbReference type="VEuPathDB" id="FungiDB:CHGG_06236"/>
<dbReference type="GeneID" id="4390360"/>
<gene>
    <name evidence="2" type="ORF">CHGG_06236</name>
</gene>
<feature type="signal peptide" evidence="1">
    <location>
        <begin position="1"/>
        <end position="30"/>
    </location>
</feature>
<name>Q2H529_CHAGB</name>
<dbReference type="InParanoid" id="Q2H529"/>
<reference evidence="3" key="1">
    <citation type="journal article" date="2015" name="Genome Announc.">
        <title>Draft genome sequence of the cellulolytic fungus Chaetomium globosum.</title>
        <authorList>
            <person name="Cuomo C.A."/>
            <person name="Untereiner W.A."/>
            <person name="Ma L.-J."/>
            <person name="Grabherr M."/>
            <person name="Birren B.W."/>
        </authorList>
    </citation>
    <scope>NUCLEOTIDE SEQUENCE [LARGE SCALE GENOMIC DNA]</scope>
    <source>
        <strain evidence="3">ATCC 6205 / CBS 148.51 / DSM 1962 / NBRC 6347 / NRRL 1970</strain>
    </source>
</reference>
<dbReference type="AlphaFoldDB" id="Q2H529"/>
<dbReference type="EMBL" id="CH408031">
    <property type="protein sequence ID" value="EAQ89617.1"/>
    <property type="molecule type" value="Genomic_DNA"/>
</dbReference>
<sequence length="163" mass="18150">MAGSWSFISFLGWIVHLRGVLRVAPGLVLAGVEDGSGEGVFGVEHVYRDSAVVCYSCLAAMDAGLRGRACVERLFERGYMARSPLSFTLEVGKRRQYPASDHPSRIHHESPPFGQNAGWERYIWERELCIRRRYLPKDIGKLVKTCIGCVYLSPPDVPGAPIK</sequence>